<organism evidence="1 2">
    <name type="scientific">Streptomyces aurantiacus</name>
    <dbReference type="NCBI Taxonomy" id="47760"/>
    <lineage>
        <taxon>Bacteria</taxon>
        <taxon>Bacillati</taxon>
        <taxon>Actinomycetota</taxon>
        <taxon>Actinomycetes</taxon>
        <taxon>Kitasatosporales</taxon>
        <taxon>Streptomycetaceae</taxon>
        <taxon>Streptomyces</taxon>
        <taxon>Streptomyces aurantiacus group</taxon>
    </lineage>
</organism>
<keyword evidence="2" id="KW-1185">Reference proteome</keyword>
<gene>
    <name evidence="1" type="ORF">GCM10017557_18010</name>
</gene>
<dbReference type="Proteomes" id="UP000516444">
    <property type="component" value="Chromosome"/>
</dbReference>
<dbReference type="KEGG" id="sgm:GCM10017557_18010"/>
<dbReference type="AlphaFoldDB" id="A0A7G1NWB1"/>
<dbReference type="EMBL" id="AP023440">
    <property type="protein sequence ID" value="BCL26942.1"/>
    <property type="molecule type" value="Genomic_DNA"/>
</dbReference>
<proteinExistence type="predicted"/>
<name>A0A7G1NWB1_9ACTN</name>
<sequence>MWLSMKTVDAQGDTRPVVALDLSNEERFRADVAVRVRIGLGHPGDPRPGLERKLDGGWRKVELTPDEQGATGTFRMDLPRGSSLVFLRIAPHVGPRVEGDGLPVAVTMTDGSRTLAREHRTAPLATLSLGTVSPKGPATVREGRWTEVVYTVTNHSHSAYPKAQVQAEYSACAADSDSPADQDACPESPSQEGITSLRTQWRDGTGWKEVTTPDDGSMLTETLTMPFGALPANSTRTFRLRFAGSEQLDGDIRRLALTARVNGKAVGASERSLGIASPLLFDIR</sequence>
<protein>
    <submittedName>
        <fullName evidence="1">Uncharacterized protein</fullName>
    </submittedName>
</protein>
<evidence type="ECO:0000313" key="1">
    <source>
        <dbReference type="EMBL" id="BCL26942.1"/>
    </source>
</evidence>
<reference evidence="1 2" key="1">
    <citation type="journal article" date="2014" name="Int. J. Syst. Evol. Microbiol.">
        <title>Complete genome sequence of Corynebacterium casei LMG S-19264T (=DSM 44701T), isolated from a smear-ripened cheese.</title>
        <authorList>
            <consortium name="US DOE Joint Genome Institute (JGI-PGF)"/>
            <person name="Walter F."/>
            <person name="Albersmeier A."/>
            <person name="Kalinowski J."/>
            <person name="Ruckert C."/>
        </authorList>
    </citation>
    <scope>NUCLEOTIDE SEQUENCE [LARGE SCALE GENOMIC DNA]</scope>
    <source>
        <strain evidence="1 2">JCM 4677</strain>
    </source>
</reference>
<evidence type="ECO:0000313" key="2">
    <source>
        <dbReference type="Proteomes" id="UP000516444"/>
    </source>
</evidence>
<accession>A0A7G1NWB1</accession>